<reference evidence="5" key="1">
    <citation type="submission" date="2025-08" db="UniProtKB">
        <authorList>
            <consortium name="RefSeq"/>
        </authorList>
    </citation>
    <scope>IDENTIFICATION</scope>
</reference>
<keyword evidence="2" id="KW-0479">Metal-binding</keyword>
<evidence type="ECO:0000313" key="4">
    <source>
        <dbReference type="Proteomes" id="UP000694888"/>
    </source>
</evidence>
<keyword evidence="4" id="KW-1185">Reference proteome</keyword>
<dbReference type="Gene3D" id="3.90.850.10">
    <property type="entry name" value="Fumarylacetoacetase-like, C-terminal domain"/>
    <property type="match status" value="1"/>
</dbReference>
<organism evidence="4 5">
    <name type="scientific">Aplysia californica</name>
    <name type="common">California sea hare</name>
    <dbReference type="NCBI Taxonomy" id="6500"/>
    <lineage>
        <taxon>Eukaryota</taxon>
        <taxon>Metazoa</taxon>
        <taxon>Spiralia</taxon>
        <taxon>Lophotrochozoa</taxon>
        <taxon>Mollusca</taxon>
        <taxon>Gastropoda</taxon>
        <taxon>Heterobranchia</taxon>
        <taxon>Euthyneura</taxon>
        <taxon>Tectipleura</taxon>
        <taxon>Aplysiida</taxon>
        <taxon>Aplysioidea</taxon>
        <taxon>Aplysiidae</taxon>
        <taxon>Aplysia</taxon>
    </lineage>
</organism>
<dbReference type="PANTHER" id="PTHR42796">
    <property type="entry name" value="FUMARYLACETOACETATE HYDROLASE DOMAIN-CONTAINING PROTEIN 2A-RELATED"/>
    <property type="match status" value="1"/>
</dbReference>
<sequence length="284" mass="31241">MRFVQFDFNGRNGLGVELSEGGDIVDLSSNDSSIPSNMRDFIGGGQTLIQKAAKAVERGENVLQRSQVKLFAPILNPDKLLGIGMNYVDHCAELNVPVPTVPVVFCKFNSSIAGPSDDVPYPDETKELDWEVELAIVIGKEGKNISKEEAMQYVFGYTIADDVSARDWQIKYKNGLIGKSMDGFCPLGPAIVMKEDLEDPHNLKVWTRVNGVTKQDSNTKQLVFKTEELIAFLSRFFTLKPGDTILTGTPPGVGFSRKPPEFLKRGDVVEVGIENIGTLTNKIV</sequence>
<evidence type="ECO:0000313" key="5">
    <source>
        <dbReference type="RefSeq" id="XP_005089066.1"/>
    </source>
</evidence>
<gene>
    <name evidence="5" type="primary">LOC101858531</name>
</gene>
<dbReference type="Proteomes" id="UP000694888">
    <property type="component" value="Unplaced"/>
</dbReference>
<dbReference type="SUPFAM" id="SSF56529">
    <property type="entry name" value="FAH"/>
    <property type="match status" value="1"/>
</dbReference>
<dbReference type="Pfam" id="PF01557">
    <property type="entry name" value="FAA_hydrolase"/>
    <property type="match status" value="1"/>
</dbReference>
<protein>
    <submittedName>
        <fullName evidence="5">Fumarylacetoacetate hydrolase domain-containing protein 2</fullName>
    </submittedName>
</protein>
<dbReference type="RefSeq" id="XP_005089066.1">
    <property type="nucleotide sequence ID" value="XM_005089009.3"/>
</dbReference>
<dbReference type="InterPro" id="IPR011234">
    <property type="entry name" value="Fumarylacetoacetase-like_C"/>
</dbReference>
<evidence type="ECO:0000259" key="3">
    <source>
        <dbReference type="Pfam" id="PF01557"/>
    </source>
</evidence>
<keyword evidence="5" id="KW-0378">Hydrolase</keyword>
<name>A0ABM0JAA4_APLCA</name>
<dbReference type="GeneID" id="101858531"/>
<proteinExistence type="inferred from homology"/>
<dbReference type="InterPro" id="IPR051121">
    <property type="entry name" value="FAH"/>
</dbReference>
<feature type="domain" description="Fumarylacetoacetase-like C-terminal" evidence="3">
    <location>
        <begin position="80"/>
        <end position="284"/>
    </location>
</feature>
<comment type="similarity">
    <text evidence="1">Belongs to the FAH family.</text>
</comment>
<dbReference type="PANTHER" id="PTHR42796:SF4">
    <property type="entry name" value="FUMARYLACETOACETATE HYDROLASE DOMAIN-CONTAINING PROTEIN 2A"/>
    <property type="match status" value="1"/>
</dbReference>
<dbReference type="InterPro" id="IPR036663">
    <property type="entry name" value="Fumarylacetoacetase_C_sf"/>
</dbReference>
<evidence type="ECO:0000256" key="2">
    <source>
        <dbReference type="ARBA" id="ARBA00022723"/>
    </source>
</evidence>
<evidence type="ECO:0000256" key="1">
    <source>
        <dbReference type="ARBA" id="ARBA00010211"/>
    </source>
</evidence>
<accession>A0ABM0JAA4</accession>
<dbReference type="GO" id="GO:0016787">
    <property type="term" value="F:hydrolase activity"/>
    <property type="evidence" value="ECO:0007669"/>
    <property type="project" value="UniProtKB-KW"/>
</dbReference>